<dbReference type="Pfam" id="PF24758">
    <property type="entry name" value="LRR_At5g56370"/>
    <property type="match status" value="1"/>
</dbReference>
<evidence type="ECO:0000313" key="2">
    <source>
        <dbReference type="EMBL" id="AES93781.1"/>
    </source>
</evidence>
<dbReference type="SUPFAM" id="SSF52047">
    <property type="entry name" value="RNI-like"/>
    <property type="match status" value="1"/>
</dbReference>
<dbReference type="InterPro" id="IPR050232">
    <property type="entry name" value="FBL13/AtMIF1-like"/>
</dbReference>
<sequence length="451" mass="52451">MENFPNLLHQQLPATKRKITALSQLLTVNDLPDEILTHIISFLTFKDAFRTTILSKRWFPLFHTLPIPHIDDKEVKNGKDWIHFRQMLDVVMLSPPAQLQTLKSFHLTCGSKLWGTYCFGFNDWIKAAKHRGVVDLYLNLLHVPLAPTIFHCKTLVVLKLKNLRVNTMFRSSVHLPMLKILCMCSVRFEDKKDLMKLLSGCPQLENLKTRYTKALTNSMLKKAKTINFKPLSKLIKAKIHLFDIPFRAVYNVEFLTVLEMGKFVSFDLLNSYYKGFPVFENLIQLQLVWFYDAIYDWGEIVKMLENCPKLQTLSISKWTKFAKTKADWIYPYHVPQCVSSHLTTCNIIHYQAVEADFRFATYILKNAKLLQVMNISHTSYSASTESSHFLEDLSSCPRISRVYQLVRLSAVNFIFCRGLFDVVSDRKFVFGRFNLQLAFVLFCVVDFDLDL</sequence>
<evidence type="ECO:0000313" key="4">
    <source>
        <dbReference type="EnsemblPlants" id="AES93781"/>
    </source>
</evidence>
<dbReference type="KEGG" id="mtr:11435524"/>
<dbReference type="SUPFAM" id="SSF81383">
    <property type="entry name" value="F-box domain"/>
    <property type="match status" value="1"/>
</dbReference>
<reference evidence="6" key="4">
    <citation type="journal article" date="2018" name="Nat. Plants">
        <title>Whole-genome landscape of Medicago truncatula symbiotic genes.</title>
        <authorList>
            <person name="Pecrix Y."/>
            <person name="Staton S.E."/>
            <person name="Sallet E."/>
            <person name="Lelandais-Briere C."/>
            <person name="Moreau S."/>
            <person name="Carrere S."/>
            <person name="Blein T."/>
            <person name="Jardinaud M.F."/>
            <person name="Latrasse D."/>
            <person name="Zouine M."/>
            <person name="Zahm M."/>
            <person name="Kreplak J."/>
            <person name="Mayjonade B."/>
            <person name="Satge C."/>
            <person name="Perez M."/>
            <person name="Cauet S."/>
            <person name="Marande W."/>
            <person name="Chantry-Darmon C."/>
            <person name="Lopez-Roques C."/>
            <person name="Bouchez O."/>
            <person name="Berard A."/>
            <person name="Debelle F."/>
            <person name="Munos S."/>
            <person name="Bendahmane A."/>
            <person name="Berges H."/>
            <person name="Niebel A."/>
            <person name="Buitink J."/>
            <person name="Frugier F."/>
            <person name="Benhamed M."/>
            <person name="Crespi M."/>
            <person name="Gouzy J."/>
            <person name="Gamas P."/>
        </authorList>
    </citation>
    <scope>NUCLEOTIDE SEQUENCE [LARGE SCALE GENOMIC DNA]</scope>
    <source>
        <strain evidence="6">cv. Jemalong A17</strain>
    </source>
</reference>
<reference evidence="3" key="5">
    <citation type="journal article" date="2018" name="Nat. Plants">
        <title>Whole-genome landscape of Medicago truncatula symbiotic genes.</title>
        <authorList>
            <person name="Pecrix Y."/>
            <person name="Gamas P."/>
            <person name="Carrere S."/>
        </authorList>
    </citation>
    <scope>NUCLEOTIDE SEQUENCE</scope>
    <source>
        <tissue evidence="3">Leaves</tissue>
    </source>
</reference>
<dbReference type="Gene3D" id="1.20.1280.50">
    <property type="match status" value="1"/>
</dbReference>
<dbReference type="OMA" id="HINNWIR"/>
<dbReference type="Proteomes" id="UP000265566">
    <property type="component" value="Chromosome 5"/>
</dbReference>
<evidence type="ECO:0000313" key="3">
    <source>
        <dbReference type="EMBL" id="RHN53385.1"/>
    </source>
</evidence>
<dbReference type="InterPro" id="IPR053781">
    <property type="entry name" value="F-box_AtFBL13-like"/>
</dbReference>
<organism evidence="2 5">
    <name type="scientific">Medicago truncatula</name>
    <name type="common">Barrel medic</name>
    <name type="synonym">Medicago tribuloides</name>
    <dbReference type="NCBI Taxonomy" id="3880"/>
    <lineage>
        <taxon>Eukaryota</taxon>
        <taxon>Viridiplantae</taxon>
        <taxon>Streptophyta</taxon>
        <taxon>Embryophyta</taxon>
        <taxon>Tracheophyta</taxon>
        <taxon>Spermatophyta</taxon>
        <taxon>Magnoliopsida</taxon>
        <taxon>eudicotyledons</taxon>
        <taxon>Gunneridae</taxon>
        <taxon>Pentapetalae</taxon>
        <taxon>rosids</taxon>
        <taxon>fabids</taxon>
        <taxon>Fabales</taxon>
        <taxon>Fabaceae</taxon>
        <taxon>Papilionoideae</taxon>
        <taxon>50 kb inversion clade</taxon>
        <taxon>NPAAA clade</taxon>
        <taxon>Hologalegina</taxon>
        <taxon>IRL clade</taxon>
        <taxon>Trifolieae</taxon>
        <taxon>Medicago</taxon>
    </lineage>
</organism>
<gene>
    <name evidence="4" type="primary">11435524</name>
    <name evidence="2" type="ordered locus">MTR_5g007410</name>
    <name evidence="3" type="ORF">MtrunA17_Chr5g0395311</name>
</gene>
<reference evidence="2 5" key="2">
    <citation type="journal article" date="2014" name="BMC Genomics">
        <title>An improved genome release (version Mt4.0) for the model legume Medicago truncatula.</title>
        <authorList>
            <person name="Tang H."/>
            <person name="Krishnakumar V."/>
            <person name="Bidwell S."/>
            <person name="Rosen B."/>
            <person name="Chan A."/>
            <person name="Zhou S."/>
            <person name="Gentzbittel L."/>
            <person name="Childs K.L."/>
            <person name="Yandell M."/>
            <person name="Gundlach H."/>
            <person name="Mayer K.F."/>
            <person name="Schwartz D.C."/>
            <person name="Town C.D."/>
        </authorList>
    </citation>
    <scope>GENOME REANNOTATION</scope>
    <source>
        <strain evidence="4 5">cv. Jemalong A17</strain>
    </source>
</reference>
<dbReference type="Pfam" id="PF08387">
    <property type="entry name" value="FBD"/>
    <property type="match status" value="1"/>
</dbReference>
<dbReference type="EnsemblPlants" id="AES93781">
    <property type="protein sequence ID" value="AES93781"/>
    <property type="gene ID" value="MTR_5g007410"/>
</dbReference>
<evidence type="ECO:0000313" key="5">
    <source>
        <dbReference type="Proteomes" id="UP000002051"/>
    </source>
</evidence>
<evidence type="ECO:0000313" key="6">
    <source>
        <dbReference type="Proteomes" id="UP000265566"/>
    </source>
</evidence>
<protein>
    <submittedName>
        <fullName evidence="2">F-box/RNI/FBD-like domain protein</fullName>
    </submittedName>
    <submittedName>
        <fullName evidence="3">Putative F-box domain, FBD domain, leucine-rich repeat domain, L domain-containing protein</fullName>
    </submittedName>
</protein>
<dbReference type="InterPro" id="IPR006566">
    <property type="entry name" value="FBD"/>
</dbReference>
<dbReference type="Gramene" id="rna28287">
    <property type="protein sequence ID" value="RHN53385.1"/>
    <property type="gene ID" value="gene28287"/>
</dbReference>
<evidence type="ECO:0000259" key="1">
    <source>
        <dbReference type="PROSITE" id="PS50181"/>
    </source>
</evidence>
<reference evidence="2 5" key="1">
    <citation type="journal article" date="2011" name="Nature">
        <title>The Medicago genome provides insight into the evolution of rhizobial symbioses.</title>
        <authorList>
            <person name="Young N.D."/>
            <person name="Debelle F."/>
            <person name="Oldroyd G.E."/>
            <person name="Geurts R."/>
            <person name="Cannon S.B."/>
            <person name="Udvardi M.K."/>
            <person name="Benedito V.A."/>
            <person name="Mayer K.F."/>
            <person name="Gouzy J."/>
            <person name="Schoof H."/>
            <person name="Van de Peer Y."/>
            <person name="Proost S."/>
            <person name="Cook D.R."/>
            <person name="Meyers B.C."/>
            <person name="Spannagl M."/>
            <person name="Cheung F."/>
            <person name="De Mita S."/>
            <person name="Krishnakumar V."/>
            <person name="Gundlach H."/>
            <person name="Zhou S."/>
            <person name="Mudge J."/>
            <person name="Bharti A.K."/>
            <person name="Murray J.D."/>
            <person name="Naoumkina M.A."/>
            <person name="Rosen B."/>
            <person name="Silverstein K.A."/>
            <person name="Tang H."/>
            <person name="Rombauts S."/>
            <person name="Zhao P.X."/>
            <person name="Zhou P."/>
            <person name="Barbe V."/>
            <person name="Bardou P."/>
            <person name="Bechner M."/>
            <person name="Bellec A."/>
            <person name="Berger A."/>
            <person name="Berges H."/>
            <person name="Bidwell S."/>
            <person name="Bisseling T."/>
            <person name="Choisne N."/>
            <person name="Couloux A."/>
            <person name="Denny R."/>
            <person name="Deshpande S."/>
            <person name="Dai X."/>
            <person name="Doyle J.J."/>
            <person name="Dudez A.M."/>
            <person name="Farmer A.D."/>
            <person name="Fouteau S."/>
            <person name="Franken C."/>
            <person name="Gibelin C."/>
            <person name="Gish J."/>
            <person name="Goldstein S."/>
            <person name="Gonzalez A.J."/>
            <person name="Green P.J."/>
            <person name="Hallab A."/>
            <person name="Hartog M."/>
            <person name="Hua A."/>
            <person name="Humphray S.J."/>
            <person name="Jeong D.H."/>
            <person name="Jing Y."/>
            <person name="Jocker A."/>
            <person name="Kenton S.M."/>
            <person name="Kim D.J."/>
            <person name="Klee K."/>
            <person name="Lai H."/>
            <person name="Lang C."/>
            <person name="Lin S."/>
            <person name="Macmil S.L."/>
            <person name="Magdelenat G."/>
            <person name="Matthews L."/>
            <person name="McCorrison J."/>
            <person name="Monaghan E.L."/>
            <person name="Mun J.H."/>
            <person name="Najar F.Z."/>
            <person name="Nicholson C."/>
            <person name="Noirot C."/>
            <person name="O'Bleness M."/>
            <person name="Paule C.R."/>
            <person name="Poulain J."/>
            <person name="Prion F."/>
            <person name="Qin B."/>
            <person name="Qu C."/>
            <person name="Retzel E.F."/>
            <person name="Riddle C."/>
            <person name="Sallet E."/>
            <person name="Samain S."/>
            <person name="Samson N."/>
            <person name="Sanders I."/>
            <person name="Saurat O."/>
            <person name="Scarpelli C."/>
            <person name="Schiex T."/>
            <person name="Segurens B."/>
            <person name="Severin A.J."/>
            <person name="Sherrier D.J."/>
            <person name="Shi R."/>
            <person name="Sims S."/>
            <person name="Singer S.R."/>
            <person name="Sinharoy S."/>
            <person name="Sterck L."/>
            <person name="Viollet A."/>
            <person name="Wang B.B."/>
            <person name="Wang K."/>
            <person name="Wang M."/>
            <person name="Wang X."/>
            <person name="Warfsmann J."/>
            <person name="Weissenbach J."/>
            <person name="White D.D."/>
            <person name="White J.D."/>
            <person name="Wiley G.B."/>
            <person name="Wincker P."/>
            <person name="Xing Y."/>
            <person name="Yang L."/>
            <person name="Yao Z."/>
            <person name="Ying F."/>
            <person name="Zhai J."/>
            <person name="Zhou L."/>
            <person name="Zuber A."/>
            <person name="Denarie J."/>
            <person name="Dixon R.A."/>
            <person name="May G.D."/>
            <person name="Schwartz D.C."/>
            <person name="Rogers J."/>
            <person name="Quetier F."/>
            <person name="Town C.D."/>
            <person name="Roe B.A."/>
        </authorList>
    </citation>
    <scope>NUCLEOTIDE SEQUENCE [LARGE SCALE GENOMIC DNA]</scope>
    <source>
        <strain evidence="2">A17</strain>
        <strain evidence="4 5">cv. Jemalong A17</strain>
    </source>
</reference>
<feature type="domain" description="F-box" evidence="1">
    <location>
        <begin position="25"/>
        <end position="58"/>
    </location>
</feature>
<dbReference type="Pfam" id="PF00646">
    <property type="entry name" value="F-box"/>
    <property type="match status" value="1"/>
</dbReference>
<dbReference type="PROSITE" id="PS50181">
    <property type="entry name" value="FBOX"/>
    <property type="match status" value="1"/>
</dbReference>
<dbReference type="InterPro" id="IPR032675">
    <property type="entry name" value="LRR_dom_sf"/>
</dbReference>
<dbReference type="EMBL" id="PSQE01000005">
    <property type="protein sequence ID" value="RHN53385.1"/>
    <property type="molecule type" value="Genomic_DNA"/>
</dbReference>
<dbReference type="InterPro" id="IPR001810">
    <property type="entry name" value="F-box_dom"/>
</dbReference>
<dbReference type="InterPro" id="IPR055411">
    <property type="entry name" value="LRR_FXL15/At3g58940/PEG3-like"/>
</dbReference>
<proteinExistence type="predicted"/>
<dbReference type="PANTHER" id="PTHR31900">
    <property type="entry name" value="F-BOX/RNI SUPERFAMILY PROTEIN-RELATED"/>
    <property type="match status" value="1"/>
</dbReference>
<dbReference type="HOGENOM" id="CLU_010721_1_0_1"/>
<dbReference type="Proteomes" id="UP000002051">
    <property type="component" value="Chromosome 5"/>
</dbReference>
<dbReference type="Gene3D" id="3.80.10.10">
    <property type="entry name" value="Ribonuclease Inhibitor"/>
    <property type="match status" value="1"/>
</dbReference>
<keyword evidence="5" id="KW-1185">Reference proteome</keyword>
<dbReference type="PANTHER" id="PTHR31900:SF34">
    <property type="entry name" value="EMB|CAB62440.1-RELATED"/>
    <property type="match status" value="1"/>
</dbReference>
<dbReference type="SMART" id="SM00579">
    <property type="entry name" value="FBD"/>
    <property type="match status" value="1"/>
</dbReference>
<dbReference type="OrthoDB" id="1417300at2759"/>
<dbReference type="AlphaFoldDB" id="G7K562"/>
<dbReference type="PaxDb" id="3880-AES93781"/>
<dbReference type="EMBL" id="CM001221">
    <property type="protein sequence ID" value="AES93781.1"/>
    <property type="molecule type" value="Genomic_DNA"/>
</dbReference>
<dbReference type="CDD" id="cd22160">
    <property type="entry name" value="F-box_AtFBL13-like"/>
    <property type="match status" value="1"/>
</dbReference>
<name>G7K562_MEDTR</name>
<reference evidence="4" key="3">
    <citation type="submission" date="2015-04" db="UniProtKB">
        <authorList>
            <consortium name="EnsemblPlants"/>
        </authorList>
    </citation>
    <scope>IDENTIFICATION</scope>
    <source>
        <strain evidence="4">cv. Jemalong A17</strain>
    </source>
</reference>
<accession>G7K562</accession>
<dbReference type="InterPro" id="IPR036047">
    <property type="entry name" value="F-box-like_dom_sf"/>
</dbReference>